<reference evidence="1 2" key="1">
    <citation type="submission" date="2019-08" db="EMBL/GenBank/DDBJ databases">
        <title>Whole genome of Aphis craccivora.</title>
        <authorList>
            <person name="Voronova N.V."/>
            <person name="Shulinski R.S."/>
            <person name="Bandarenka Y.V."/>
            <person name="Zhorov D.G."/>
            <person name="Warner D."/>
        </authorList>
    </citation>
    <scope>NUCLEOTIDE SEQUENCE [LARGE SCALE GENOMIC DNA]</scope>
    <source>
        <strain evidence="1">180601</strain>
        <tissue evidence="1">Whole Body</tissue>
    </source>
</reference>
<comment type="caution">
    <text evidence="1">The sequence shown here is derived from an EMBL/GenBank/DDBJ whole genome shotgun (WGS) entry which is preliminary data.</text>
</comment>
<organism evidence="1 2">
    <name type="scientific">Aphis craccivora</name>
    <name type="common">Cowpea aphid</name>
    <dbReference type="NCBI Taxonomy" id="307492"/>
    <lineage>
        <taxon>Eukaryota</taxon>
        <taxon>Metazoa</taxon>
        <taxon>Ecdysozoa</taxon>
        <taxon>Arthropoda</taxon>
        <taxon>Hexapoda</taxon>
        <taxon>Insecta</taxon>
        <taxon>Pterygota</taxon>
        <taxon>Neoptera</taxon>
        <taxon>Paraneoptera</taxon>
        <taxon>Hemiptera</taxon>
        <taxon>Sternorrhyncha</taxon>
        <taxon>Aphidomorpha</taxon>
        <taxon>Aphidoidea</taxon>
        <taxon>Aphididae</taxon>
        <taxon>Aphidini</taxon>
        <taxon>Aphis</taxon>
        <taxon>Aphis</taxon>
    </lineage>
</organism>
<evidence type="ECO:0000313" key="2">
    <source>
        <dbReference type="Proteomes" id="UP000478052"/>
    </source>
</evidence>
<accession>A0A6G0VS53</accession>
<gene>
    <name evidence="1" type="ORF">FWK35_00030298</name>
</gene>
<keyword evidence="2" id="KW-1185">Reference proteome</keyword>
<name>A0A6G0VS53_APHCR</name>
<dbReference type="EMBL" id="VUJU01012544">
    <property type="protein sequence ID" value="KAF0707433.1"/>
    <property type="molecule type" value="Genomic_DNA"/>
</dbReference>
<dbReference type="Proteomes" id="UP000478052">
    <property type="component" value="Unassembled WGS sequence"/>
</dbReference>
<proteinExistence type="predicted"/>
<evidence type="ECO:0000313" key="1">
    <source>
        <dbReference type="EMBL" id="KAF0707433.1"/>
    </source>
</evidence>
<feature type="non-terminal residue" evidence="1">
    <location>
        <position position="44"/>
    </location>
</feature>
<protein>
    <submittedName>
        <fullName evidence="1">Uncharacterized protein</fullName>
    </submittedName>
</protein>
<sequence length="44" mass="4894">MCNGILEEDKRGKHGKHGRAISLEVKDSIRSHITSFPAIASHYC</sequence>
<dbReference type="OrthoDB" id="6630723at2759"/>
<dbReference type="AlphaFoldDB" id="A0A6G0VS53"/>